<evidence type="ECO:0000256" key="2">
    <source>
        <dbReference type="ARBA" id="ARBA00023125"/>
    </source>
</evidence>
<feature type="domain" description="HTH luxR-type" evidence="5">
    <location>
        <begin position="497"/>
        <end position="562"/>
    </location>
</feature>
<dbReference type="Gene3D" id="1.10.10.10">
    <property type="entry name" value="Winged helix-like DNA-binding domain superfamily/Winged helix DNA-binding domain"/>
    <property type="match status" value="1"/>
</dbReference>
<organism evidence="6 7">
    <name type="scientific">Gordonibacter urolithinfaciens</name>
    <dbReference type="NCBI Taxonomy" id="1335613"/>
    <lineage>
        <taxon>Bacteria</taxon>
        <taxon>Bacillati</taxon>
        <taxon>Actinomycetota</taxon>
        <taxon>Coriobacteriia</taxon>
        <taxon>Eggerthellales</taxon>
        <taxon>Eggerthellaceae</taxon>
        <taxon>Gordonibacter</taxon>
    </lineage>
</organism>
<dbReference type="SMART" id="SM00421">
    <property type="entry name" value="HTH_LUXR"/>
    <property type="match status" value="1"/>
</dbReference>
<feature type="transmembrane region" description="Helical" evidence="4">
    <location>
        <begin position="152"/>
        <end position="171"/>
    </location>
</feature>
<keyword evidence="4" id="KW-0812">Transmembrane</keyword>
<evidence type="ECO:0000313" key="7">
    <source>
        <dbReference type="Proteomes" id="UP000468327"/>
    </source>
</evidence>
<feature type="transmembrane region" description="Helical" evidence="4">
    <location>
        <begin position="86"/>
        <end position="109"/>
    </location>
</feature>
<dbReference type="EMBL" id="WPOC01000007">
    <property type="protein sequence ID" value="MVN14831.1"/>
    <property type="molecule type" value="Genomic_DNA"/>
</dbReference>
<dbReference type="InterPro" id="IPR000792">
    <property type="entry name" value="Tscrpt_reg_LuxR_C"/>
</dbReference>
<dbReference type="Pfam" id="PF00196">
    <property type="entry name" value="GerE"/>
    <property type="match status" value="1"/>
</dbReference>
<keyword evidence="1" id="KW-0805">Transcription regulation</keyword>
<gene>
    <name evidence="6" type="ORF">GO738_05580</name>
</gene>
<keyword evidence="2" id="KW-0238">DNA-binding</keyword>
<proteinExistence type="predicted"/>
<sequence length="565" mass="56792">MLPPDVPEVRGRRGCAAVRTRLAVGPGAEGALGGPRRRAMSRAGEGNTGMKGLTGGFPLRCCIALAALATNALVLNLFVVPSTGSYPSYGGFAAALAAVLAYAALLAVAARRPNALRHPSVPWAALALFCAGSALVAAGYRGESTTASLAGWLLASLATAWLVVLTGLALAHFSPRTAFAAIPAAYAAVYVAASALVPFVESLRAARLALLALYVLTFLAAFACAVRPGRAALAVFADGGGGAAARPAASDGYPPACSKAGGPPKAVLFAVLIALGLVSGYTAFVVFGSRESAGVSFVAMAAAMLAVIVSSRFSKSRTDVVFHFGLLLVLAGLLVVPFVAQASSGERVALIHVSNTLLAAGSECFAMLVWIVLAARAARCPAEALALQAGGRMAVALGMLGGLVLGTVASSFSAVSPLVPDVVAVEFAFALVAYALVGLRRFSFEDALSGGEGALPGSVPGPAPAVGAPGTGSLAAASEAALPGDGTRAAIERSCGALARKGGLTGRETEILAMLARGRSAPFIAQELVISPNTVKTHVKHIYAKLGAHSQQEIIDLVDGQCVAE</sequence>
<feature type="transmembrane region" description="Helical" evidence="4">
    <location>
        <begin position="178"/>
        <end position="200"/>
    </location>
</feature>
<name>A0A6N8IG11_9ACTN</name>
<keyword evidence="4" id="KW-1133">Transmembrane helix</keyword>
<feature type="transmembrane region" description="Helical" evidence="4">
    <location>
        <begin position="320"/>
        <end position="340"/>
    </location>
</feature>
<keyword evidence="7" id="KW-1185">Reference proteome</keyword>
<dbReference type="InterPro" id="IPR016032">
    <property type="entry name" value="Sig_transdc_resp-reg_C-effctor"/>
</dbReference>
<evidence type="ECO:0000259" key="5">
    <source>
        <dbReference type="PROSITE" id="PS50043"/>
    </source>
</evidence>
<dbReference type="PROSITE" id="PS50043">
    <property type="entry name" value="HTH_LUXR_2"/>
    <property type="match status" value="1"/>
</dbReference>
<feature type="transmembrane region" description="Helical" evidence="4">
    <location>
        <begin position="121"/>
        <end position="140"/>
    </location>
</feature>
<dbReference type="AlphaFoldDB" id="A0A6N8IG11"/>
<reference evidence="6 7" key="1">
    <citation type="submission" date="2019-11" db="EMBL/GenBank/DDBJ databases">
        <title>Whole genome shotgun sequencing (WGS) data from Adlercreutzia equolifaciens ResAG-91, Eggerthella lenta MRI-F36, MRI-F37, MRI-F40, ResAG-49, ResAG-88, ResAG-121, ResAG-145, and Gordonibacter sp. ResAG-5, ResAG-26, ResAG-43, ResAG-50, ResAG-59.</title>
        <authorList>
            <person name="Stoll D.A."/>
            <person name="Danylec N."/>
            <person name="Franz C.M.A.P."/>
            <person name="Huch M."/>
        </authorList>
    </citation>
    <scope>NUCLEOTIDE SEQUENCE [LARGE SCALE GENOMIC DNA]</scope>
    <source>
        <strain evidence="6 7">ResAG-59</strain>
    </source>
</reference>
<evidence type="ECO:0000256" key="3">
    <source>
        <dbReference type="ARBA" id="ARBA00023163"/>
    </source>
</evidence>
<dbReference type="Proteomes" id="UP000468327">
    <property type="component" value="Unassembled WGS sequence"/>
</dbReference>
<dbReference type="PANTHER" id="PTHR44688">
    <property type="entry name" value="DNA-BINDING TRANSCRIPTIONAL ACTIVATOR DEVR_DOSR"/>
    <property type="match status" value="1"/>
</dbReference>
<feature type="transmembrane region" description="Helical" evidence="4">
    <location>
        <begin position="422"/>
        <end position="439"/>
    </location>
</feature>
<protein>
    <recommendedName>
        <fullName evidence="5">HTH luxR-type domain-containing protein</fullName>
    </recommendedName>
</protein>
<accession>A0A6N8IG11</accession>
<keyword evidence="3" id="KW-0804">Transcription</keyword>
<evidence type="ECO:0000313" key="6">
    <source>
        <dbReference type="EMBL" id="MVN14831.1"/>
    </source>
</evidence>
<feature type="transmembrane region" description="Helical" evidence="4">
    <location>
        <begin position="394"/>
        <end position="416"/>
    </location>
</feature>
<dbReference type="PROSITE" id="PS00622">
    <property type="entry name" value="HTH_LUXR_1"/>
    <property type="match status" value="1"/>
</dbReference>
<feature type="transmembrane region" description="Helical" evidence="4">
    <location>
        <begin position="293"/>
        <end position="313"/>
    </location>
</feature>
<comment type="caution">
    <text evidence="6">The sequence shown here is derived from an EMBL/GenBank/DDBJ whole genome shotgun (WGS) entry which is preliminary data.</text>
</comment>
<dbReference type="PANTHER" id="PTHR44688:SF16">
    <property type="entry name" value="DNA-BINDING TRANSCRIPTIONAL ACTIVATOR DEVR_DOSR"/>
    <property type="match status" value="1"/>
</dbReference>
<feature type="transmembrane region" description="Helical" evidence="4">
    <location>
        <begin position="206"/>
        <end position="226"/>
    </location>
</feature>
<dbReference type="GO" id="GO:0003677">
    <property type="term" value="F:DNA binding"/>
    <property type="evidence" value="ECO:0007669"/>
    <property type="project" value="UniProtKB-KW"/>
</dbReference>
<feature type="transmembrane region" description="Helical" evidence="4">
    <location>
        <begin position="352"/>
        <end position="373"/>
    </location>
</feature>
<evidence type="ECO:0000256" key="1">
    <source>
        <dbReference type="ARBA" id="ARBA00023015"/>
    </source>
</evidence>
<dbReference type="InterPro" id="IPR036388">
    <property type="entry name" value="WH-like_DNA-bd_sf"/>
</dbReference>
<dbReference type="GO" id="GO:0006355">
    <property type="term" value="P:regulation of DNA-templated transcription"/>
    <property type="evidence" value="ECO:0007669"/>
    <property type="project" value="InterPro"/>
</dbReference>
<evidence type="ECO:0000256" key="4">
    <source>
        <dbReference type="SAM" id="Phobius"/>
    </source>
</evidence>
<dbReference type="PRINTS" id="PR00038">
    <property type="entry name" value="HTHLUXR"/>
</dbReference>
<feature type="transmembrane region" description="Helical" evidence="4">
    <location>
        <begin position="266"/>
        <end position="287"/>
    </location>
</feature>
<dbReference type="SUPFAM" id="SSF46894">
    <property type="entry name" value="C-terminal effector domain of the bipartite response regulators"/>
    <property type="match status" value="1"/>
</dbReference>
<feature type="transmembrane region" description="Helical" evidence="4">
    <location>
        <begin position="57"/>
        <end position="80"/>
    </location>
</feature>
<keyword evidence="4" id="KW-0472">Membrane</keyword>
<dbReference type="CDD" id="cd06170">
    <property type="entry name" value="LuxR_C_like"/>
    <property type="match status" value="1"/>
</dbReference>